<protein>
    <submittedName>
        <fullName evidence="3">Uncharacterized protein</fullName>
    </submittedName>
</protein>
<gene>
    <name evidence="3" type="ORF">SHI21_16325</name>
</gene>
<evidence type="ECO:0000313" key="4">
    <source>
        <dbReference type="Proteomes" id="UP001302274"/>
    </source>
</evidence>
<keyword evidence="4" id="KW-1185">Reference proteome</keyword>
<name>A0ABU5VXL5_9BACT</name>
<feature type="chain" id="PRO_5046080035" evidence="2">
    <location>
        <begin position="19"/>
        <end position="372"/>
    </location>
</feature>
<feature type="compositionally biased region" description="Polar residues" evidence="1">
    <location>
        <begin position="363"/>
        <end position="372"/>
    </location>
</feature>
<accession>A0ABU5VXL5</accession>
<proteinExistence type="predicted"/>
<evidence type="ECO:0000313" key="3">
    <source>
        <dbReference type="EMBL" id="MEA9357799.1"/>
    </source>
</evidence>
<dbReference type="EMBL" id="JAYGJQ010000002">
    <property type="protein sequence ID" value="MEA9357799.1"/>
    <property type="molecule type" value="Genomic_DNA"/>
</dbReference>
<evidence type="ECO:0000256" key="1">
    <source>
        <dbReference type="SAM" id="MobiDB-lite"/>
    </source>
</evidence>
<feature type="region of interest" description="Disordered" evidence="1">
    <location>
        <begin position="353"/>
        <end position="372"/>
    </location>
</feature>
<keyword evidence="2" id="KW-0732">Signal</keyword>
<organism evidence="3 4">
    <name type="scientific">Bacteriovorax antarcticus</name>
    <dbReference type="NCBI Taxonomy" id="3088717"/>
    <lineage>
        <taxon>Bacteria</taxon>
        <taxon>Pseudomonadati</taxon>
        <taxon>Bdellovibrionota</taxon>
        <taxon>Bacteriovoracia</taxon>
        <taxon>Bacteriovoracales</taxon>
        <taxon>Bacteriovoracaceae</taxon>
        <taxon>Bacteriovorax</taxon>
    </lineage>
</organism>
<dbReference type="Proteomes" id="UP001302274">
    <property type="component" value="Unassembled WGS sequence"/>
</dbReference>
<comment type="caution">
    <text evidence="3">The sequence shown here is derived from an EMBL/GenBank/DDBJ whole genome shotgun (WGS) entry which is preliminary data.</text>
</comment>
<reference evidence="3 4" key="1">
    <citation type="submission" date="2023-11" db="EMBL/GenBank/DDBJ databases">
        <title>A Novel Polar Bacteriovorax (B. antarcticus) Isolated from the Biocrust in Antarctica.</title>
        <authorList>
            <person name="Mun W."/>
            <person name="Choi S.Y."/>
            <person name="Mitchell R.J."/>
        </authorList>
    </citation>
    <scope>NUCLEOTIDE SEQUENCE [LARGE SCALE GENOMIC DNA]</scope>
    <source>
        <strain evidence="3 4">PP10</strain>
    </source>
</reference>
<dbReference type="RefSeq" id="WP_323577960.1">
    <property type="nucleotide sequence ID" value="NZ_JAYGJQ010000002.1"/>
</dbReference>
<sequence length="372" mass="42076">MKALLTLFLILTTNTMSADDILYKWTGTKNKFCMAVMPNGKTQKVDHIKCINNTLTCTPIVKDPLDSQARTFIDGVLKKIVPDILTLKTGDEVPKQIIQEKDSRTIGISLVARLKEKDKAIKESKNSYDFYRDTEIQLAFSDKNFDSIRRGCFRNQFQTNSSKGFASRSKRQRAETILIGANIDGNAKVLTDPNDKSHRIRPKYAYLVPTKPMEDVSPLSYSESYGNIYAVMKSDVKDRSTFTAQDSLKVIGQAIPLNTKADYKEIRKDKTDYWEAQIWGDVCFSDVSHFIVNCPEKINYQVDSAKIKNYNLVSDETLAKMKETGIPVYQCKKEKKGVNTIFMAGEIISAENNSTRKKDEARSNTGSSFPDK</sequence>
<evidence type="ECO:0000256" key="2">
    <source>
        <dbReference type="SAM" id="SignalP"/>
    </source>
</evidence>
<feature type="signal peptide" evidence="2">
    <location>
        <begin position="1"/>
        <end position="18"/>
    </location>
</feature>